<evidence type="ECO:0000313" key="3">
    <source>
        <dbReference type="Proteomes" id="UP001202887"/>
    </source>
</evidence>
<dbReference type="AlphaFoldDB" id="A0AAW5ESS6"/>
<feature type="compositionally biased region" description="Polar residues" evidence="1">
    <location>
        <begin position="1"/>
        <end position="10"/>
    </location>
</feature>
<organism evidence="2 3">
    <name type="scientific">Novacetimonas hansenii</name>
    <name type="common">Komagataeibacter hansenii</name>
    <dbReference type="NCBI Taxonomy" id="436"/>
    <lineage>
        <taxon>Bacteria</taxon>
        <taxon>Pseudomonadati</taxon>
        <taxon>Pseudomonadota</taxon>
        <taxon>Alphaproteobacteria</taxon>
        <taxon>Acetobacterales</taxon>
        <taxon>Acetobacteraceae</taxon>
        <taxon>Novacetimonas</taxon>
    </lineage>
</organism>
<name>A0AAW5ESS6_NOVHA</name>
<dbReference type="EMBL" id="JAIBCX010000035">
    <property type="protein sequence ID" value="MCJ8354738.1"/>
    <property type="molecule type" value="Genomic_DNA"/>
</dbReference>
<comment type="caution">
    <text evidence="2">The sequence shown here is derived from an EMBL/GenBank/DDBJ whole genome shotgun (WGS) entry which is preliminary data.</text>
</comment>
<feature type="region of interest" description="Disordered" evidence="1">
    <location>
        <begin position="1"/>
        <end position="50"/>
    </location>
</feature>
<dbReference type="RefSeq" id="WP_139312545.1">
    <property type="nucleotide sequence ID" value="NZ_BJNN01000184.1"/>
</dbReference>
<protein>
    <submittedName>
        <fullName evidence="2">Uncharacterized protein</fullName>
    </submittedName>
</protein>
<evidence type="ECO:0000256" key="1">
    <source>
        <dbReference type="SAM" id="MobiDB-lite"/>
    </source>
</evidence>
<reference evidence="2" key="1">
    <citation type="journal article" date="2021" name="Polymers (Basel)">
        <title>Highly Stretchable Bacterial Cellulose Produced by Komagataeibacter hansenii SI1.</title>
        <authorList>
            <person name="Cielecka I."/>
            <person name="Ryngajllo M."/>
            <person name="Maniukiewicz W."/>
            <person name="Bielecki S."/>
        </authorList>
    </citation>
    <scope>NUCLEOTIDE SEQUENCE</scope>
    <source>
        <strain evidence="2">SI1</strain>
    </source>
</reference>
<accession>A0AAW5ESS6</accession>
<evidence type="ECO:0000313" key="2">
    <source>
        <dbReference type="EMBL" id="MCJ8354738.1"/>
    </source>
</evidence>
<dbReference type="GeneID" id="61366325"/>
<reference evidence="2" key="2">
    <citation type="submission" date="2022-03" db="EMBL/GenBank/DDBJ databases">
        <authorList>
            <person name="Ryngajllo M."/>
            <person name="Jacek P."/>
            <person name="Kubiak K."/>
        </authorList>
    </citation>
    <scope>NUCLEOTIDE SEQUENCE</scope>
    <source>
        <strain evidence="2">SI1</strain>
    </source>
</reference>
<sequence length="64" mass="6847">MESPKSTITGPASRGRDGAGQRQSRHTRGLRLDTGGQCRNDDAPSPRQVMAAPRTIGLYAACTY</sequence>
<proteinExistence type="predicted"/>
<dbReference type="Proteomes" id="UP001202887">
    <property type="component" value="Unassembled WGS sequence"/>
</dbReference>
<gene>
    <name evidence="2" type="ORF">K1W68_12200</name>
</gene>